<evidence type="ECO:0000256" key="1">
    <source>
        <dbReference type="SAM" id="MobiDB-lite"/>
    </source>
</evidence>
<gene>
    <name evidence="4" type="primary">yeaP_7</name>
    <name evidence="4" type="ORF">GALL_286870</name>
</gene>
<dbReference type="InterPro" id="IPR029787">
    <property type="entry name" value="Nucleotide_cyclase"/>
</dbReference>
<dbReference type="NCBIfam" id="TIGR00254">
    <property type="entry name" value="GGDEF"/>
    <property type="match status" value="1"/>
</dbReference>
<feature type="transmembrane region" description="Helical" evidence="2">
    <location>
        <begin position="297"/>
        <end position="314"/>
    </location>
</feature>
<accession>A0A1J5RBM1</accession>
<feature type="transmembrane region" description="Helical" evidence="2">
    <location>
        <begin position="266"/>
        <end position="285"/>
    </location>
</feature>
<name>A0A1J5RBM1_9ZZZZ</name>
<dbReference type="PANTHER" id="PTHR45138:SF9">
    <property type="entry name" value="DIGUANYLATE CYCLASE DGCM-RELATED"/>
    <property type="match status" value="1"/>
</dbReference>
<dbReference type="InterPro" id="IPR011623">
    <property type="entry name" value="7TMR_DISM_rcpt_extracell_dom1"/>
</dbReference>
<proteinExistence type="predicted"/>
<dbReference type="InterPro" id="IPR043128">
    <property type="entry name" value="Rev_trsase/Diguanyl_cyclase"/>
</dbReference>
<dbReference type="InterPro" id="IPR000160">
    <property type="entry name" value="GGDEF_dom"/>
</dbReference>
<evidence type="ECO:0000259" key="3">
    <source>
        <dbReference type="PROSITE" id="PS50887"/>
    </source>
</evidence>
<dbReference type="EC" id="2.7.7.65" evidence="4"/>
<feature type="domain" description="GGDEF" evidence="3">
    <location>
        <begin position="419"/>
        <end position="545"/>
    </location>
</feature>
<keyword evidence="2" id="KW-0472">Membrane</keyword>
<feature type="region of interest" description="Disordered" evidence="1">
    <location>
        <begin position="529"/>
        <end position="552"/>
    </location>
</feature>
<evidence type="ECO:0000313" key="4">
    <source>
        <dbReference type="EMBL" id="OIQ89423.1"/>
    </source>
</evidence>
<dbReference type="Pfam" id="PF07695">
    <property type="entry name" value="7TMR-DISM_7TM"/>
    <property type="match status" value="1"/>
</dbReference>
<dbReference type="EMBL" id="MLJW01000331">
    <property type="protein sequence ID" value="OIQ89423.1"/>
    <property type="molecule type" value="Genomic_DNA"/>
</dbReference>
<feature type="transmembrane region" description="Helical" evidence="2">
    <location>
        <begin position="232"/>
        <end position="254"/>
    </location>
</feature>
<dbReference type="CDD" id="cd01949">
    <property type="entry name" value="GGDEF"/>
    <property type="match status" value="1"/>
</dbReference>
<dbReference type="PROSITE" id="PS50887">
    <property type="entry name" value="GGDEF"/>
    <property type="match status" value="1"/>
</dbReference>
<dbReference type="SUPFAM" id="SSF55073">
    <property type="entry name" value="Nucleotide cyclase"/>
    <property type="match status" value="1"/>
</dbReference>
<protein>
    <submittedName>
        <fullName evidence="4">Putative diguanylate cyclase YeaP</fullName>
        <ecNumber evidence="4">2.7.7.65</ecNumber>
    </submittedName>
</protein>
<sequence>MFRFIAGFFPRFATTSWLSCLLCIVPVACAASPLGLEGGWYQAPADWVYDGRHIPDNARLQPVDFVSHTGGRFIFEADLPIDQPGTQVLDFKNSSVIGVFHHWIFDSEGRQVGSAEGGIESAEENPFLLRHGREFHLPPGRYRLITEVSAPFFLAHPQPYIDSLEHYRQAIKPGNALVFLCLGILLGLAIYYSVLALVRRNVVDGMYALFILGNLLYNGTALLVYPDLFGVHWFYLISMPILFSNCAYAMFVITLLDIRRKGNPRLYRSGMWLLALLGAFIPLALFKPHWSLELDRYGVGLFLLFGLVSGIVRARQGETTARLYLVAIITFCLLGFTSIALGRLPGVFTFYMEHIGLVAVTVEALLLALVVAQLFAQMHRERERALTQARRNRKLAQTDALTGLPNRYALELALAQLPVQGSLTFIDLNGLKHYNDRFGHERGDQLLCSFSRNLESLLPEHASLHRLGGDEFAVTSNTGNVSQIEARITDTLKVLHAEGFELAGVSFGSVRVAENPAKDKLMRMADERMYERKRRGKMQQRPDGDQGPIATS</sequence>
<evidence type="ECO:0000256" key="2">
    <source>
        <dbReference type="SAM" id="Phobius"/>
    </source>
</evidence>
<feature type="transmembrane region" description="Helical" evidence="2">
    <location>
        <begin position="176"/>
        <end position="198"/>
    </location>
</feature>
<feature type="transmembrane region" description="Helical" evidence="2">
    <location>
        <begin position="321"/>
        <end position="342"/>
    </location>
</feature>
<feature type="transmembrane region" description="Helical" evidence="2">
    <location>
        <begin position="354"/>
        <end position="376"/>
    </location>
</feature>
<keyword evidence="2" id="KW-0812">Transmembrane</keyword>
<dbReference type="PANTHER" id="PTHR45138">
    <property type="entry name" value="REGULATORY COMPONENTS OF SENSORY TRANSDUCTION SYSTEM"/>
    <property type="match status" value="1"/>
</dbReference>
<comment type="caution">
    <text evidence="4">The sequence shown here is derived from an EMBL/GenBank/DDBJ whole genome shotgun (WGS) entry which is preliminary data.</text>
</comment>
<reference evidence="4" key="1">
    <citation type="submission" date="2016-10" db="EMBL/GenBank/DDBJ databases">
        <title>Sequence of Gallionella enrichment culture.</title>
        <authorList>
            <person name="Poehlein A."/>
            <person name="Muehling M."/>
            <person name="Daniel R."/>
        </authorList>
    </citation>
    <scope>NUCLEOTIDE SEQUENCE</scope>
</reference>
<organism evidence="4">
    <name type="scientific">mine drainage metagenome</name>
    <dbReference type="NCBI Taxonomy" id="410659"/>
    <lineage>
        <taxon>unclassified sequences</taxon>
        <taxon>metagenomes</taxon>
        <taxon>ecological metagenomes</taxon>
    </lineage>
</organism>
<dbReference type="InterPro" id="IPR050469">
    <property type="entry name" value="Diguanylate_Cyclase"/>
</dbReference>
<dbReference type="AlphaFoldDB" id="A0A1J5RBM1"/>
<dbReference type="SMART" id="SM00267">
    <property type="entry name" value="GGDEF"/>
    <property type="match status" value="1"/>
</dbReference>
<keyword evidence="4" id="KW-0548">Nucleotidyltransferase</keyword>
<dbReference type="Pfam" id="PF00990">
    <property type="entry name" value="GGDEF"/>
    <property type="match status" value="1"/>
</dbReference>
<dbReference type="GO" id="GO:0052621">
    <property type="term" value="F:diguanylate cyclase activity"/>
    <property type="evidence" value="ECO:0007669"/>
    <property type="project" value="UniProtKB-EC"/>
</dbReference>
<dbReference type="Gene3D" id="3.30.70.270">
    <property type="match status" value="1"/>
</dbReference>
<feature type="transmembrane region" description="Helical" evidence="2">
    <location>
        <begin position="205"/>
        <end position="226"/>
    </location>
</feature>
<keyword evidence="4" id="KW-0808">Transferase</keyword>
<keyword evidence="2" id="KW-1133">Transmembrane helix</keyword>